<evidence type="ECO:0000313" key="1">
    <source>
        <dbReference type="EMBL" id="NUB90899.1"/>
    </source>
</evidence>
<sequence>MSSQPPETETHEVTLSRDEQWVVHAILADYIDDAIDSDETPPAWAVELLEAVESGDNTEVLTGLQTRRLADAMGDYLEREGIPDRDRVHGSDVADRLEAHLESHGTA</sequence>
<dbReference type="EMBL" id="JABUQZ010000001">
    <property type="protein sequence ID" value="NUC73282.1"/>
    <property type="molecule type" value="Genomic_DNA"/>
</dbReference>
<accession>A0A8J8KH84</accession>
<dbReference type="Proteomes" id="UP000728647">
    <property type="component" value="Unassembled WGS sequence"/>
</dbReference>
<organism evidence="1 3">
    <name type="scientific">Haloterrigena gelatinilytica</name>
    <dbReference type="NCBI Taxonomy" id="2741724"/>
    <lineage>
        <taxon>Archaea</taxon>
        <taxon>Methanobacteriati</taxon>
        <taxon>Methanobacteriota</taxon>
        <taxon>Stenosarchaea group</taxon>
        <taxon>Halobacteria</taxon>
        <taxon>Halobacteriales</taxon>
        <taxon>Natrialbaceae</taxon>
        <taxon>Haloterrigena</taxon>
    </lineage>
</organism>
<evidence type="ECO:0000313" key="3">
    <source>
        <dbReference type="Proteomes" id="UP000728647"/>
    </source>
</evidence>
<dbReference type="Proteomes" id="UP001016761">
    <property type="component" value="Unassembled WGS sequence"/>
</dbReference>
<proteinExistence type="predicted"/>
<name>A0A8J8KH84_9EURY</name>
<dbReference type="RefSeq" id="WP_174681130.1">
    <property type="nucleotide sequence ID" value="NZ_JABUQZ010000001.1"/>
</dbReference>
<dbReference type="Pfam" id="PF25251">
    <property type="entry name" value="DUF7853"/>
    <property type="match status" value="1"/>
</dbReference>
<protein>
    <submittedName>
        <fullName evidence="1">Uncharacterized protein</fullName>
    </submittedName>
</protein>
<dbReference type="InterPro" id="IPR057175">
    <property type="entry name" value="DUF7853"/>
</dbReference>
<evidence type="ECO:0000313" key="4">
    <source>
        <dbReference type="Proteomes" id="UP001016761"/>
    </source>
</evidence>
<dbReference type="EMBL" id="JABURA010000001">
    <property type="protein sequence ID" value="NUB90899.1"/>
    <property type="molecule type" value="Genomic_DNA"/>
</dbReference>
<keyword evidence="4" id="KW-1185">Reference proteome</keyword>
<gene>
    <name evidence="1" type="ORF">HT576_07680</name>
    <name evidence="2" type="ORF">HTZ84_13335</name>
</gene>
<comment type="caution">
    <text evidence="1">The sequence shown here is derived from an EMBL/GenBank/DDBJ whole genome shotgun (WGS) entry which is preliminary data.</text>
</comment>
<evidence type="ECO:0000313" key="2">
    <source>
        <dbReference type="EMBL" id="NUC73282.1"/>
    </source>
</evidence>
<dbReference type="OrthoDB" id="205738at2157"/>
<reference evidence="1 4" key="1">
    <citation type="submission" date="2020-06" db="EMBL/GenBank/DDBJ databases">
        <title>Haloterrigena sp. nov., an extremely halophilic archaeon isolated from a saline sediment.</title>
        <authorList>
            <person name="Liu B.-B."/>
        </authorList>
    </citation>
    <scope>NUCLEOTIDE SEQUENCE</scope>
    <source>
        <strain evidence="1">SYSU A121-1</strain>
        <strain evidence="2 4">SYSU A558-1</strain>
    </source>
</reference>
<dbReference type="AlphaFoldDB" id="A0A8J8KH84"/>